<feature type="binding site" evidence="7">
    <location>
        <position position="258"/>
    </location>
    <ligand>
        <name>shikimate</name>
        <dbReference type="ChEBI" id="CHEBI:36208"/>
    </ligand>
</feature>
<sequence>MMAGARPSRLVILGHPVAHSLSPVFQGAAMAACGIPLSYERLDVRPDDLIDTLAQCQQSRTGGNVTIPHKEAVASRADRLSDVARRAGAVNTFWFEQGLLHGDNTDVDGVRATVRALTGHRVPERAVVLGSGGSAAAVLLALTELGVAHIAVVARTPDRAQALLARTGVMGRVLPLDDPETVMALGDANLVVNSTPLGLHDGDAYPVDPRMLSSDAAVFDLVYRGQAADGAPIGTAWVQAARARGLCAEDGLRMLVEQGAAAFRCWFGLEAPRDAMWQSLGETPPSPDRPRGT</sequence>
<dbReference type="eggNOG" id="COG0169">
    <property type="taxonomic scope" value="Bacteria"/>
</dbReference>
<evidence type="ECO:0000256" key="7">
    <source>
        <dbReference type="HAMAP-Rule" id="MF_00222"/>
    </source>
</evidence>
<keyword evidence="5 7" id="KW-0057">Aromatic amino acid biosynthesis</keyword>
<feature type="binding site" evidence="7">
    <location>
        <position position="221"/>
    </location>
    <ligand>
        <name>NADP(+)</name>
        <dbReference type="ChEBI" id="CHEBI:58349"/>
    </ligand>
</feature>
<accession>C1A913</accession>
<comment type="similarity">
    <text evidence="7">Belongs to the shikimate dehydrogenase family.</text>
</comment>
<feature type="binding site" evidence="7">
    <location>
        <position position="66"/>
    </location>
    <ligand>
        <name>shikimate</name>
        <dbReference type="ChEBI" id="CHEBI:36208"/>
    </ligand>
</feature>
<protein>
    <recommendedName>
        <fullName evidence="2 7">Shikimate dehydrogenase (NADP(+))</fullName>
        <shortName evidence="7">SDH</shortName>
        <ecNumber evidence="2 7">1.1.1.25</ecNumber>
    </recommendedName>
</protein>
<feature type="binding site" evidence="7">
    <location>
        <position position="91"/>
    </location>
    <ligand>
        <name>shikimate</name>
        <dbReference type="ChEBI" id="CHEBI:36208"/>
    </ligand>
</feature>
<feature type="domain" description="Shikimate dehydrogenase substrate binding N-terminal" evidence="9">
    <location>
        <begin position="12"/>
        <end position="92"/>
    </location>
</feature>
<organism evidence="11 12">
    <name type="scientific">Gemmatimonas aurantiaca (strain DSM 14586 / JCM 11422 / NBRC 100505 / T-27)</name>
    <dbReference type="NCBI Taxonomy" id="379066"/>
    <lineage>
        <taxon>Bacteria</taxon>
        <taxon>Pseudomonadati</taxon>
        <taxon>Gemmatimonadota</taxon>
        <taxon>Gemmatimonadia</taxon>
        <taxon>Gemmatimonadales</taxon>
        <taxon>Gemmatimonadaceae</taxon>
        <taxon>Gemmatimonas</taxon>
    </lineage>
</organism>
<keyword evidence="4 7" id="KW-0560">Oxidoreductase</keyword>
<dbReference type="Pfam" id="PF18317">
    <property type="entry name" value="SDH_C"/>
    <property type="match status" value="1"/>
</dbReference>
<keyword evidence="12" id="KW-1185">Reference proteome</keyword>
<dbReference type="InterPro" id="IPR013708">
    <property type="entry name" value="Shikimate_DH-bd_N"/>
</dbReference>
<comment type="caution">
    <text evidence="7">Lacks conserved residue(s) required for the propagation of feature annotation.</text>
</comment>
<dbReference type="GO" id="GO:0008652">
    <property type="term" value="P:amino acid biosynthetic process"/>
    <property type="evidence" value="ECO:0007669"/>
    <property type="project" value="UniProtKB-KW"/>
</dbReference>
<dbReference type="GO" id="GO:0004764">
    <property type="term" value="F:shikimate 3-dehydrogenase (NADP+) activity"/>
    <property type="evidence" value="ECO:0007669"/>
    <property type="project" value="UniProtKB-UniRule"/>
</dbReference>
<dbReference type="EMBL" id="AP009153">
    <property type="protein sequence ID" value="BAH38723.1"/>
    <property type="molecule type" value="Genomic_DNA"/>
</dbReference>
<dbReference type="InterPro" id="IPR022893">
    <property type="entry name" value="Shikimate_DH_fam"/>
</dbReference>
<comment type="pathway">
    <text evidence="1 7">Metabolic intermediate biosynthesis; chorismate biosynthesis; chorismate from D-erythrose 4-phosphate and phosphoenolpyruvate: step 4/7.</text>
</comment>
<evidence type="ECO:0000256" key="6">
    <source>
        <dbReference type="ARBA" id="ARBA00049442"/>
    </source>
</evidence>
<dbReference type="KEGG" id="gau:GAU_1681"/>
<dbReference type="Gene3D" id="3.40.50.720">
    <property type="entry name" value="NAD(P)-binding Rossmann-like Domain"/>
    <property type="match status" value="1"/>
</dbReference>
<feature type="binding site" evidence="7">
    <location>
        <position position="223"/>
    </location>
    <ligand>
        <name>shikimate</name>
        <dbReference type="ChEBI" id="CHEBI:36208"/>
    </ligand>
</feature>
<evidence type="ECO:0000256" key="5">
    <source>
        <dbReference type="ARBA" id="ARBA00023141"/>
    </source>
</evidence>
<dbReference type="OrthoDB" id="9792692at2"/>
<dbReference type="InterPro" id="IPR046346">
    <property type="entry name" value="Aminoacid_DH-like_N_sf"/>
</dbReference>
<name>C1A913_GEMAT</name>
<evidence type="ECO:0000313" key="12">
    <source>
        <dbReference type="Proteomes" id="UP000002209"/>
    </source>
</evidence>
<evidence type="ECO:0000256" key="4">
    <source>
        <dbReference type="ARBA" id="ARBA00023002"/>
    </source>
</evidence>
<dbReference type="RefSeq" id="WP_012683170.1">
    <property type="nucleotide sequence ID" value="NC_012489.1"/>
</dbReference>
<evidence type="ECO:0000313" key="11">
    <source>
        <dbReference type="EMBL" id="BAH38723.1"/>
    </source>
</evidence>
<dbReference type="HAMAP" id="MF_00222">
    <property type="entry name" value="Shikimate_DH_AroE"/>
    <property type="match status" value="1"/>
</dbReference>
<feature type="binding site" evidence="7">
    <location>
        <position position="106"/>
    </location>
    <ligand>
        <name>shikimate</name>
        <dbReference type="ChEBI" id="CHEBI:36208"/>
    </ligand>
</feature>
<reference evidence="12" key="1">
    <citation type="submission" date="2006-03" db="EMBL/GenBank/DDBJ databases">
        <title>Complete genome sequence of Gemmatimonas aurantiaca T-27 that represents a novel phylum Gemmatimonadetes.</title>
        <authorList>
            <person name="Takasaki K."/>
            <person name="Ichikawa N."/>
            <person name="Miura H."/>
            <person name="Matsushita S."/>
            <person name="Watanabe Y."/>
            <person name="Oguchi A."/>
            <person name="Ankai A."/>
            <person name="Yashiro I."/>
            <person name="Takahashi M."/>
            <person name="Terui Y."/>
            <person name="Fukui S."/>
            <person name="Yokoyama H."/>
            <person name="Tanikawa S."/>
            <person name="Hanada S."/>
            <person name="Kamagata Y."/>
            <person name="Fujita N."/>
        </authorList>
    </citation>
    <scope>NUCLEOTIDE SEQUENCE [LARGE SCALE GENOMIC DNA]</scope>
    <source>
        <strain evidence="12">T-27 / DSM 14586 / JCM 11422 / NBRC 100505</strain>
    </source>
</reference>
<dbReference type="InterPro" id="IPR006151">
    <property type="entry name" value="Shikm_DH/Glu-tRNA_Rdtase"/>
</dbReference>
<dbReference type="PROSITE" id="PS51257">
    <property type="entry name" value="PROKAR_LIPOPROTEIN"/>
    <property type="match status" value="1"/>
</dbReference>
<dbReference type="GO" id="GO:0009423">
    <property type="term" value="P:chorismate biosynthetic process"/>
    <property type="evidence" value="ECO:0007669"/>
    <property type="project" value="UniProtKB-UniRule"/>
</dbReference>
<comment type="function">
    <text evidence="7">Involved in the biosynthesis of the chorismate, which leads to the biosynthesis of aromatic amino acids. Catalyzes the reversible NADPH linked reduction of 3-dehydroshikimate (DHSA) to yield shikimate (SA).</text>
</comment>
<feature type="binding site" evidence="7">
    <location>
        <begin position="20"/>
        <end position="22"/>
    </location>
    <ligand>
        <name>shikimate</name>
        <dbReference type="ChEBI" id="CHEBI:36208"/>
    </ligand>
</feature>
<dbReference type="EC" id="1.1.1.25" evidence="2 7"/>
<feature type="active site" description="Proton acceptor" evidence="7">
    <location>
        <position position="70"/>
    </location>
</feature>
<dbReference type="Proteomes" id="UP000002209">
    <property type="component" value="Chromosome"/>
</dbReference>
<keyword evidence="3 7" id="KW-0521">NADP</keyword>
<dbReference type="Gene3D" id="3.40.50.10860">
    <property type="entry name" value="Leucine Dehydrogenase, chain A, domain 1"/>
    <property type="match status" value="1"/>
</dbReference>
<dbReference type="InterPro" id="IPR036291">
    <property type="entry name" value="NAD(P)-bd_dom_sf"/>
</dbReference>
<dbReference type="InterPro" id="IPR041121">
    <property type="entry name" value="SDH_C"/>
</dbReference>
<dbReference type="PANTHER" id="PTHR21089:SF1">
    <property type="entry name" value="BIFUNCTIONAL 3-DEHYDROQUINATE DEHYDRATASE_SHIKIMATE DEHYDROGENASE, CHLOROPLASTIC"/>
    <property type="match status" value="1"/>
</dbReference>
<gene>
    <name evidence="7 11" type="primary">aroE</name>
    <name evidence="11" type="ordered locus">GAU_1681</name>
</gene>
<dbReference type="CDD" id="cd01065">
    <property type="entry name" value="NAD_bind_Shikimate_DH"/>
    <property type="match status" value="1"/>
</dbReference>
<dbReference type="GO" id="GO:0005829">
    <property type="term" value="C:cytosol"/>
    <property type="evidence" value="ECO:0007669"/>
    <property type="project" value="TreeGrafter"/>
</dbReference>
<feature type="binding site" evidence="7">
    <location>
        <position position="251"/>
    </location>
    <ligand>
        <name>NADP(+)</name>
        <dbReference type="ChEBI" id="CHEBI:58349"/>
    </ligand>
</feature>
<dbReference type="SUPFAM" id="SSF51735">
    <property type="entry name" value="NAD(P)-binding Rossmann-fold domains"/>
    <property type="match status" value="1"/>
</dbReference>
<comment type="subunit">
    <text evidence="7">Homodimer.</text>
</comment>
<dbReference type="HOGENOM" id="CLU_044063_0_1_0"/>
<dbReference type="SUPFAM" id="SSF53223">
    <property type="entry name" value="Aminoacid dehydrogenase-like, N-terminal domain"/>
    <property type="match status" value="1"/>
</dbReference>
<dbReference type="GO" id="GO:0050661">
    <property type="term" value="F:NADP binding"/>
    <property type="evidence" value="ECO:0007669"/>
    <property type="project" value="TreeGrafter"/>
</dbReference>
<feature type="domain" description="Quinate/shikimate 5-dehydrogenase/glutamyl-tRNA reductase" evidence="8">
    <location>
        <begin position="124"/>
        <end position="195"/>
    </location>
</feature>
<evidence type="ECO:0000259" key="8">
    <source>
        <dbReference type="Pfam" id="PF01488"/>
    </source>
</evidence>
<feature type="binding site" evidence="7">
    <location>
        <position position="82"/>
    </location>
    <ligand>
        <name>NADP(+)</name>
        <dbReference type="ChEBI" id="CHEBI:58349"/>
    </ligand>
</feature>
<comment type="catalytic activity">
    <reaction evidence="6 7">
        <text>shikimate + NADP(+) = 3-dehydroshikimate + NADPH + H(+)</text>
        <dbReference type="Rhea" id="RHEA:17737"/>
        <dbReference type="ChEBI" id="CHEBI:15378"/>
        <dbReference type="ChEBI" id="CHEBI:16630"/>
        <dbReference type="ChEBI" id="CHEBI:36208"/>
        <dbReference type="ChEBI" id="CHEBI:57783"/>
        <dbReference type="ChEBI" id="CHEBI:58349"/>
        <dbReference type="EC" id="1.1.1.25"/>
    </reaction>
</comment>
<evidence type="ECO:0000256" key="1">
    <source>
        <dbReference type="ARBA" id="ARBA00004871"/>
    </source>
</evidence>
<dbReference type="Pfam" id="PF01488">
    <property type="entry name" value="Shikimate_DH"/>
    <property type="match status" value="1"/>
</dbReference>
<dbReference type="Pfam" id="PF08501">
    <property type="entry name" value="Shikimate_dh_N"/>
    <property type="match status" value="1"/>
</dbReference>
<dbReference type="STRING" id="379066.GAU_1681"/>
<evidence type="ECO:0000256" key="3">
    <source>
        <dbReference type="ARBA" id="ARBA00022857"/>
    </source>
</evidence>
<dbReference type="GO" id="GO:0009073">
    <property type="term" value="P:aromatic amino acid family biosynthetic process"/>
    <property type="evidence" value="ECO:0007669"/>
    <property type="project" value="UniProtKB-KW"/>
</dbReference>
<feature type="binding site" evidence="7">
    <location>
        <begin position="130"/>
        <end position="134"/>
    </location>
    <ligand>
        <name>NADP(+)</name>
        <dbReference type="ChEBI" id="CHEBI:58349"/>
    </ligand>
</feature>
<dbReference type="UniPathway" id="UPA00053">
    <property type="reaction ID" value="UER00087"/>
</dbReference>
<evidence type="ECO:0000259" key="9">
    <source>
        <dbReference type="Pfam" id="PF08501"/>
    </source>
</evidence>
<dbReference type="PANTHER" id="PTHR21089">
    <property type="entry name" value="SHIKIMATE DEHYDROGENASE"/>
    <property type="match status" value="1"/>
</dbReference>
<keyword evidence="7" id="KW-0028">Amino-acid biosynthesis</keyword>
<proteinExistence type="inferred from homology"/>
<dbReference type="AlphaFoldDB" id="C1A913"/>
<feature type="domain" description="SDH C-terminal" evidence="10">
    <location>
        <begin position="251"/>
        <end position="280"/>
    </location>
</feature>
<dbReference type="GO" id="GO:0019632">
    <property type="term" value="P:shikimate metabolic process"/>
    <property type="evidence" value="ECO:0007669"/>
    <property type="project" value="TreeGrafter"/>
</dbReference>
<evidence type="ECO:0000259" key="10">
    <source>
        <dbReference type="Pfam" id="PF18317"/>
    </source>
</evidence>
<evidence type="ECO:0000256" key="2">
    <source>
        <dbReference type="ARBA" id="ARBA00012962"/>
    </source>
</evidence>